<dbReference type="Pfam" id="PF00589">
    <property type="entry name" value="Phage_integrase"/>
    <property type="match status" value="1"/>
</dbReference>
<keyword evidence="1" id="KW-0233">DNA recombination</keyword>
<dbReference type="GO" id="GO:0006310">
    <property type="term" value="P:DNA recombination"/>
    <property type="evidence" value="ECO:0007669"/>
    <property type="project" value="UniProtKB-KW"/>
</dbReference>
<dbReference type="InterPro" id="IPR013762">
    <property type="entry name" value="Integrase-like_cat_sf"/>
</dbReference>
<dbReference type="Gene3D" id="1.10.443.10">
    <property type="entry name" value="Intergrase catalytic core"/>
    <property type="match status" value="1"/>
</dbReference>
<dbReference type="EMBL" id="QNUG01000023">
    <property type="protein sequence ID" value="REC69928.1"/>
    <property type="molecule type" value="Genomic_DNA"/>
</dbReference>
<gene>
    <name evidence="3" type="ORF">DRF58_11550</name>
</gene>
<name>A0A3D9CWB4_9FLAO</name>
<keyword evidence="4" id="KW-1185">Reference proteome</keyword>
<evidence type="ECO:0000256" key="1">
    <source>
        <dbReference type="ARBA" id="ARBA00023172"/>
    </source>
</evidence>
<dbReference type="GO" id="GO:0003677">
    <property type="term" value="F:DNA binding"/>
    <property type="evidence" value="ECO:0007669"/>
    <property type="project" value="InterPro"/>
</dbReference>
<protein>
    <recommendedName>
        <fullName evidence="2">Tyr recombinase domain-containing protein</fullName>
    </recommendedName>
</protein>
<dbReference type="PROSITE" id="PS51898">
    <property type="entry name" value="TYR_RECOMBINASE"/>
    <property type="match status" value="1"/>
</dbReference>
<evidence type="ECO:0000259" key="2">
    <source>
        <dbReference type="PROSITE" id="PS51898"/>
    </source>
</evidence>
<proteinExistence type="predicted"/>
<accession>A0A3D9CWB4</accession>
<evidence type="ECO:0000313" key="4">
    <source>
        <dbReference type="Proteomes" id="UP000256326"/>
    </source>
</evidence>
<dbReference type="InterPro" id="IPR011010">
    <property type="entry name" value="DNA_brk_join_enz"/>
</dbReference>
<comment type="caution">
    <text evidence="3">The sequence shown here is derived from an EMBL/GenBank/DDBJ whole genome shotgun (WGS) entry which is preliminary data.</text>
</comment>
<dbReference type="OrthoDB" id="9801717at2"/>
<feature type="domain" description="Tyr recombinase" evidence="2">
    <location>
        <begin position="1"/>
        <end position="38"/>
    </location>
</feature>
<dbReference type="AlphaFoldDB" id="A0A3D9CWB4"/>
<reference evidence="3 4" key="1">
    <citation type="journal article" date="2006" name="Int. J. Syst. Evol. Microbiol.">
        <title>Chryseobacterium hispanicum sp. nov., isolated from the drinking water distribution system of Sevilla, Spain.</title>
        <authorList>
            <person name="Gallego V."/>
            <person name="Garcia M.T."/>
            <person name="Ventosa A."/>
        </authorList>
    </citation>
    <scope>NUCLEOTIDE SEQUENCE [LARGE SCALE GENOMIC DNA]</scope>
    <source>
        <strain evidence="3 4">KCTC 22104</strain>
    </source>
</reference>
<dbReference type="InterPro" id="IPR002104">
    <property type="entry name" value="Integrase_catalytic"/>
</dbReference>
<sequence>MESGTDIRIIKELLGHNNIKTTEIYTHITDVNKLNIKSSLDFL</sequence>
<organism evidence="3 4">
    <name type="scientific">Epilithonimonas hispanica</name>
    <dbReference type="NCBI Taxonomy" id="358687"/>
    <lineage>
        <taxon>Bacteria</taxon>
        <taxon>Pseudomonadati</taxon>
        <taxon>Bacteroidota</taxon>
        <taxon>Flavobacteriia</taxon>
        <taxon>Flavobacteriales</taxon>
        <taxon>Weeksellaceae</taxon>
        <taxon>Chryseobacterium group</taxon>
        <taxon>Epilithonimonas</taxon>
    </lineage>
</organism>
<dbReference type="Proteomes" id="UP000256326">
    <property type="component" value="Unassembled WGS sequence"/>
</dbReference>
<dbReference type="GO" id="GO:0015074">
    <property type="term" value="P:DNA integration"/>
    <property type="evidence" value="ECO:0007669"/>
    <property type="project" value="InterPro"/>
</dbReference>
<dbReference type="SUPFAM" id="SSF56349">
    <property type="entry name" value="DNA breaking-rejoining enzymes"/>
    <property type="match status" value="1"/>
</dbReference>
<evidence type="ECO:0000313" key="3">
    <source>
        <dbReference type="EMBL" id="REC69928.1"/>
    </source>
</evidence>